<evidence type="ECO:0000313" key="2">
    <source>
        <dbReference type="Proteomes" id="UP000625711"/>
    </source>
</evidence>
<gene>
    <name evidence="1" type="ORF">GWI33_001261</name>
</gene>
<reference evidence="1" key="1">
    <citation type="submission" date="2020-08" db="EMBL/GenBank/DDBJ databases">
        <title>Genome sequencing and assembly of the red palm weevil Rhynchophorus ferrugineus.</title>
        <authorList>
            <person name="Dias G.B."/>
            <person name="Bergman C.M."/>
            <person name="Manee M."/>
        </authorList>
    </citation>
    <scope>NUCLEOTIDE SEQUENCE</scope>
    <source>
        <strain evidence="1">AA-2017</strain>
        <tissue evidence="1">Whole larva</tissue>
    </source>
</reference>
<dbReference type="AlphaFoldDB" id="A0A834HQ61"/>
<name>A0A834HQ61_RHYFE</name>
<comment type="caution">
    <text evidence="1">The sequence shown here is derived from an EMBL/GenBank/DDBJ whole genome shotgun (WGS) entry which is preliminary data.</text>
</comment>
<protein>
    <submittedName>
        <fullName evidence="1">Uncharacterized protein</fullName>
    </submittedName>
</protein>
<evidence type="ECO:0000313" key="1">
    <source>
        <dbReference type="EMBL" id="KAF7263751.1"/>
    </source>
</evidence>
<keyword evidence="2" id="KW-1185">Reference proteome</keyword>
<dbReference type="EMBL" id="JAACXV010019763">
    <property type="protein sequence ID" value="KAF7263751.1"/>
    <property type="molecule type" value="Genomic_DNA"/>
</dbReference>
<sequence length="120" mass="14335">MIEFELLALYFGVQCHFILLHIQILDISQGAPERYKTGAEESSIDRFPDRYRPIRRQEKGRNQNLHQATRRVEVLTHGTELTENVYKFIKSDLLPFIFWEQNGCNPTMQDRTLRMFFNEK</sequence>
<proteinExistence type="predicted"/>
<accession>A0A834HQ61</accession>
<organism evidence="1 2">
    <name type="scientific">Rhynchophorus ferrugineus</name>
    <name type="common">Red palm weevil</name>
    <name type="synonym">Curculio ferrugineus</name>
    <dbReference type="NCBI Taxonomy" id="354439"/>
    <lineage>
        <taxon>Eukaryota</taxon>
        <taxon>Metazoa</taxon>
        <taxon>Ecdysozoa</taxon>
        <taxon>Arthropoda</taxon>
        <taxon>Hexapoda</taxon>
        <taxon>Insecta</taxon>
        <taxon>Pterygota</taxon>
        <taxon>Neoptera</taxon>
        <taxon>Endopterygota</taxon>
        <taxon>Coleoptera</taxon>
        <taxon>Polyphaga</taxon>
        <taxon>Cucujiformia</taxon>
        <taxon>Curculionidae</taxon>
        <taxon>Dryophthorinae</taxon>
        <taxon>Rhynchophorus</taxon>
    </lineage>
</organism>
<dbReference type="Proteomes" id="UP000625711">
    <property type="component" value="Unassembled WGS sequence"/>
</dbReference>